<sequence length="489" mass="51086">MPSLSGILALASTIVSLGYAIPAPAPSPAPTAAPPLDNAKDLNDRDLLGVTSILGGVTSELGLLIQQVDTGLTALNELGGNGNRQSSASSILANVVKPTATMTDLNQASAAIESAWSSPTPNNIYAGIGQLVAAGAAGEGLGAAVNAIGNTGPNSNNNNNPINPNPAAYPKAGSHDAPYDLTEAQLRAAIYIPSTFQYGRSGAPQPVILVPGTGATGYLTFTGNYIPLLTGSTIGDPVWLNIPGYLLADAQVNSEYVAYAINYIYGISNRRNVAVVAWSQGNIDVHWAHKYWPSTRSRTTDHVAISPDYHGTIEANEIALGEPLPPSVLQQEYNANFITTLRNYNGDSAYVPTTNVYSGFYDEIVEPQQGSNASAILHDIRNVGVTNNQVQLVCPGQPAGGFYTHEGVLANALGYALFRDALSHSGPGQPSRLNLASVCAAPFTPGLSVQDVLLTENAILVAGIAVLSYPQKVEQEPAIKSYALSYNGY</sequence>
<dbReference type="AlphaFoldDB" id="A0AAN7YM15"/>
<feature type="chain" id="PRO_5042838999" description="Alpha/beta-hydrolase" evidence="2">
    <location>
        <begin position="21"/>
        <end position="489"/>
    </location>
</feature>
<keyword evidence="2" id="KW-0732">Signal</keyword>
<organism evidence="3 4">
    <name type="scientific">Meristemomyces frigidus</name>
    <dbReference type="NCBI Taxonomy" id="1508187"/>
    <lineage>
        <taxon>Eukaryota</taxon>
        <taxon>Fungi</taxon>
        <taxon>Dikarya</taxon>
        <taxon>Ascomycota</taxon>
        <taxon>Pezizomycotina</taxon>
        <taxon>Dothideomycetes</taxon>
        <taxon>Dothideomycetidae</taxon>
        <taxon>Mycosphaerellales</taxon>
        <taxon>Teratosphaeriaceae</taxon>
        <taxon>Meristemomyces</taxon>
    </lineage>
</organism>
<evidence type="ECO:0008006" key="5">
    <source>
        <dbReference type="Google" id="ProtNLM"/>
    </source>
</evidence>
<gene>
    <name evidence="3" type="ORF">LTR62_008188</name>
</gene>
<dbReference type="Gene3D" id="3.40.50.1820">
    <property type="entry name" value="alpha/beta hydrolase"/>
    <property type="match status" value="1"/>
</dbReference>
<accession>A0AAN7YM15</accession>
<dbReference type="Proteomes" id="UP001310890">
    <property type="component" value="Unassembled WGS sequence"/>
</dbReference>
<evidence type="ECO:0000313" key="3">
    <source>
        <dbReference type="EMBL" id="KAK5108612.1"/>
    </source>
</evidence>
<dbReference type="PANTHER" id="PTHR37574">
    <property type="entry name" value="LIPASE B"/>
    <property type="match status" value="1"/>
</dbReference>
<name>A0AAN7YM15_9PEZI</name>
<feature type="region of interest" description="Disordered" evidence="1">
    <location>
        <begin position="152"/>
        <end position="174"/>
    </location>
</feature>
<dbReference type="InterPro" id="IPR029058">
    <property type="entry name" value="AB_hydrolase_fold"/>
</dbReference>
<dbReference type="InterPro" id="IPR053228">
    <property type="entry name" value="Stereospecific_Lipase"/>
</dbReference>
<protein>
    <recommendedName>
        <fullName evidence="5">Alpha/beta-hydrolase</fullName>
    </recommendedName>
</protein>
<dbReference type="PANTHER" id="PTHR37574:SF1">
    <property type="entry name" value="LIPASE B"/>
    <property type="match status" value="1"/>
</dbReference>
<evidence type="ECO:0000256" key="1">
    <source>
        <dbReference type="SAM" id="MobiDB-lite"/>
    </source>
</evidence>
<comment type="caution">
    <text evidence="3">The sequence shown here is derived from an EMBL/GenBank/DDBJ whole genome shotgun (WGS) entry which is preliminary data.</text>
</comment>
<feature type="compositionally biased region" description="Low complexity" evidence="1">
    <location>
        <begin position="152"/>
        <end position="166"/>
    </location>
</feature>
<feature type="signal peptide" evidence="2">
    <location>
        <begin position="1"/>
        <end position="20"/>
    </location>
</feature>
<evidence type="ECO:0000256" key="2">
    <source>
        <dbReference type="SAM" id="SignalP"/>
    </source>
</evidence>
<dbReference type="EMBL" id="JAVRRL010000082">
    <property type="protein sequence ID" value="KAK5108612.1"/>
    <property type="molecule type" value="Genomic_DNA"/>
</dbReference>
<proteinExistence type="predicted"/>
<reference evidence="3" key="1">
    <citation type="submission" date="2023-08" db="EMBL/GenBank/DDBJ databases">
        <title>Black Yeasts Isolated from many extreme environments.</title>
        <authorList>
            <person name="Coleine C."/>
            <person name="Stajich J.E."/>
            <person name="Selbmann L."/>
        </authorList>
    </citation>
    <scope>NUCLEOTIDE SEQUENCE</scope>
    <source>
        <strain evidence="3">CCFEE 5401</strain>
    </source>
</reference>
<evidence type="ECO:0000313" key="4">
    <source>
        <dbReference type="Proteomes" id="UP001310890"/>
    </source>
</evidence>